<proteinExistence type="predicted"/>
<sequence length="242" mass="25926">MRILLSIDDTDNLESRGTGELASLIAEDLELFGWGRSRHVTRHQLLLHPDIPYTSHNSAMCFEAEIDEEALEPLIRHAGAFLQRESAPGSDPGLCVAVVDRVAGVEMLHFGERAKETVLTKEEAYALAARLGVHLSEHGGTGQGVVGALAGAGLRLGGNDGRMKGSLDIAGVMSVADLLGVPGVDAIQGMEGETVAPEDLVRVADKPKTVMVGGRSVLMVAPAQPEDGVRWQTLHRRELRRF</sequence>
<gene>
    <name evidence="1" type="ORF">JFN93_11270</name>
</gene>
<name>A0A8J7J7L3_9BACT</name>
<dbReference type="Proteomes" id="UP000636888">
    <property type="component" value="Unassembled WGS sequence"/>
</dbReference>
<organism evidence="1 2">
    <name type="scientific">Geomesophilobacter sediminis</name>
    <dbReference type="NCBI Taxonomy" id="2798584"/>
    <lineage>
        <taxon>Bacteria</taxon>
        <taxon>Pseudomonadati</taxon>
        <taxon>Thermodesulfobacteriota</taxon>
        <taxon>Desulfuromonadia</taxon>
        <taxon>Geobacterales</taxon>
        <taxon>Geobacteraceae</taxon>
        <taxon>Geomesophilobacter</taxon>
    </lineage>
</organism>
<dbReference type="Gene3D" id="3.30.70.2200">
    <property type="match status" value="1"/>
</dbReference>
<keyword evidence="2" id="KW-1185">Reference proteome</keyword>
<evidence type="ECO:0000313" key="2">
    <source>
        <dbReference type="Proteomes" id="UP000636888"/>
    </source>
</evidence>
<accession>A0A8J7J7L3</accession>
<protein>
    <submittedName>
        <fullName evidence="1">Uncharacterized protein</fullName>
    </submittedName>
</protein>
<evidence type="ECO:0000313" key="1">
    <source>
        <dbReference type="EMBL" id="MBJ6725291.1"/>
    </source>
</evidence>
<dbReference type="RefSeq" id="WP_199384179.1">
    <property type="nucleotide sequence ID" value="NZ_JAEMHM010000008.1"/>
</dbReference>
<reference evidence="1" key="1">
    <citation type="submission" date="2020-12" db="EMBL/GenBank/DDBJ databases">
        <title>Geomonas sp. Red875, isolated from river sediment.</title>
        <authorList>
            <person name="Xu Z."/>
            <person name="Zhang Z."/>
            <person name="Masuda Y."/>
            <person name="Itoh H."/>
            <person name="Senoo K."/>
        </authorList>
    </citation>
    <scope>NUCLEOTIDE SEQUENCE</scope>
    <source>
        <strain evidence="1">Red875</strain>
    </source>
</reference>
<dbReference type="PANTHER" id="PTHR40705:SF2">
    <property type="entry name" value="DUF1743 DOMAIN-CONTAINING PROTEIN"/>
    <property type="match status" value="1"/>
</dbReference>
<dbReference type="PANTHER" id="PTHR40705">
    <property type="entry name" value="TRNA(ILE2) 2-AGMATINYLCYTIDINE SYNTHETASE TIAS"/>
    <property type="match status" value="1"/>
</dbReference>
<dbReference type="AlphaFoldDB" id="A0A8J7J7L3"/>
<comment type="caution">
    <text evidence="1">The sequence shown here is derived from an EMBL/GenBank/DDBJ whole genome shotgun (WGS) entry which is preliminary data.</text>
</comment>
<dbReference type="EMBL" id="JAEMHM010000008">
    <property type="protein sequence ID" value="MBJ6725291.1"/>
    <property type="molecule type" value="Genomic_DNA"/>
</dbReference>